<feature type="compositionally biased region" description="Basic residues" evidence="5">
    <location>
        <begin position="321"/>
        <end position="330"/>
    </location>
</feature>
<evidence type="ECO:0000256" key="1">
    <source>
        <dbReference type="ARBA" id="ARBA00022553"/>
    </source>
</evidence>
<dbReference type="FunFam" id="2.130.10.10:FF:000457">
    <property type="entry name" value="rRNA processing protein Pwp1"/>
    <property type="match status" value="1"/>
</dbReference>
<keyword evidence="1" id="KW-0597">Phosphoprotein</keyword>
<dbReference type="InterPro" id="IPR036322">
    <property type="entry name" value="WD40_repeat_dom_sf"/>
</dbReference>
<feature type="repeat" description="WD" evidence="4">
    <location>
        <begin position="474"/>
        <end position="516"/>
    </location>
</feature>
<feature type="region of interest" description="Disordered" evidence="5">
    <location>
        <begin position="585"/>
        <end position="619"/>
    </location>
</feature>
<reference evidence="6 7" key="1">
    <citation type="submission" date="2018-10" db="EMBL/GenBank/DDBJ databases">
        <title>Fifty Aureobasidium pullulans genomes reveal a recombining polyextremotolerant generalist.</title>
        <authorList>
            <person name="Gostincar C."/>
            <person name="Turk M."/>
            <person name="Zajc J."/>
            <person name="Gunde-Cimerman N."/>
        </authorList>
    </citation>
    <scope>NUCLEOTIDE SEQUENCE [LARGE SCALE GENOMIC DNA]</scope>
    <source>
        <strain evidence="6 7">EXF-3863</strain>
    </source>
</reference>
<gene>
    <name evidence="6" type="ORF">D6C91_01589</name>
</gene>
<dbReference type="InterPro" id="IPR019775">
    <property type="entry name" value="WD40_repeat_CS"/>
</dbReference>
<dbReference type="PANTHER" id="PTHR14091:SF0">
    <property type="entry name" value="PERIODIC TRYPTOPHAN PROTEIN 1 HOMOLOG"/>
    <property type="match status" value="1"/>
</dbReference>
<organism evidence="6 7">
    <name type="scientific">Aureobasidium pullulans</name>
    <name type="common">Black yeast</name>
    <name type="synonym">Pullularia pullulans</name>
    <dbReference type="NCBI Taxonomy" id="5580"/>
    <lineage>
        <taxon>Eukaryota</taxon>
        <taxon>Fungi</taxon>
        <taxon>Dikarya</taxon>
        <taxon>Ascomycota</taxon>
        <taxon>Pezizomycotina</taxon>
        <taxon>Dothideomycetes</taxon>
        <taxon>Dothideomycetidae</taxon>
        <taxon>Dothideales</taxon>
        <taxon>Saccotheciaceae</taxon>
        <taxon>Aureobasidium</taxon>
    </lineage>
</organism>
<dbReference type="InterPro" id="IPR044285">
    <property type="entry name" value="PWP1"/>
</dbReference>
<dbReference type="Proteomes" id="UP000308005">
    <property type="component" value="Unassembled WGS sequence"/>
</dbReference>
<feature type="compositionally biased region" description="Basic and acidic residues" evidence="5">
    <location>
        <begin position="111"/>
        <end position="120"/>
    </location>
</feature>
<evidence type="ECO:0000256" key="3">
    <source>
        <dbReference type="ARBA" id="ARBA00022737"/>
    </source>
</evidence>
<evidence type="ECO:0000256" key="4">
    <source>
        <dbReference type="PROSITE-ProRule" id="PRU00221"/>
    </source>
</evidence>
<feature type="compositionally biased region" description="Basic and acidic residues" evidence="5">
    <location>
        <begin position="609"/>
        <end position="619"/>
    </location>
</feature>
<dbReference type="Gene3D" id="2.130.10.10">
    <property type="entry name" value="YVTN repeat-like/Quinoprotein amine dehydrogenase"/>
    <property type="match status" value="2"/>
</dbReference>
<dbReference type="InterPro" id="IPR020472">
    <property type="entry name" value="WD40_PAC1"/>
</dbReference>
<proteinExistence type="predicted"/>
<name>A0A4S9TXF9_AURPU</name>
<dbReference type="PRINTS" id="PR00320">
    <property type="entry name" value="GPROTEINBRPT"/>
</dbReference>
<dbReference type="GO" id="GO:0005634">
    <property type="term" value="C:nucleus"/>
    <property type="evidence" value="ECO:0007669"/>
    <property type="project" value="TreeGrafter"/>
</dbReference>
<dbReference type="InterPro" id="IPR015943">
    <property type="entry name" value="WD40/YVTN_repeat-like_dom_sf"/>
</dbReference>
<dbReference type="InterPro" id="IPR001680">
    <property type="entry name" value="WD40_rpt"/>
</dbReference>
<dbReference type="GO" id="GO:0006364">
    <property type="term" value="P:rRNA processing"/>
    <property type="evidence" value="ECO:0007669"/>
    <property type="project" value="InterPro"/>
</dbReference>
<evidence type="ECO:0000256" key="2">
    <source>
        <dbReference type="ARBA" id="ARBA00022574"/>
    </source>
</evidence>
<comment type="caution">
    <text evidence="6">The sequence shown here is derived from an EMBL/GenBank/DDBJ whole genome shotgun (WGS) entry which is preliminary data.</text>
</comment>
<dbReference type="Pfam" id="PF00400">
    <property type="entry name" value="WD40"/>
    <property type="match status" value="3"/>
</dbReference>
<feature type="region of interest" description="Disordered" evidence="5">
    <location>
        <begin position="310"/>
        <end position="330"/>
    </location>
</feature>
<dbReference type="PANTHER" id="PTHR14091">
    <property type="entry name" value="PERIODIC TRYPTOPHAN PROTEIN 1"/>
    <property type="match status" value="1"/>
</dbReference>
<dbReference type="PROSITE" id="PS00678">
    <property type="entry name" value="WD_REPEATS_1"/>
    <property type="match status" value="2"/>
</dbReference>
<evidence type="ECO:0000256" key="5">
    <source>
        <dbReference type="SAM" id="MobiDB-lite"/>
    </source>
</evidence>
<feature type="region of interest" description="Disordered" evidence="5">
    <location>
        <begin position="111"/>
        <end position="145"/>
    </location>
</feature>
<keyword evidence="3" id="KW-0677">Repeat</keyword>
<feature type="compositionally biased region" description="Acidic residues" evidence="5">
    <location>
        <begin position="588"/>
        <end position="608"/>
    </location>
</feature>
<protein>
    <submittedName>
        <fullName evidence="6">WD40 repeat-like protein</fullName>
    </submittedName>
</protein>
<keyword evidence="2 4" id="KW-0853">WD repeat</keyword>
<sequence length="619" mass="68954">MLDAGDTFYNAATFSIEMRRRARVTWHFRPWIPRNLSQSFESMDFFPASFRHITIKMSMITATTWVPRGFAAPFPTKYQFDEEEFERISKLAKLELDDAKDDLADAQAELAGEKVAKKDDSDDEDDDEVSATAAATQDIDLQDDDLKEYDLENYDNDEAPEGEEGQGDSTLSMFGNVRNLAYHGSNAEDPYITLKEGEESDDEEREEMQILPTDNMLLAARIEDEVAHLECYVYEDDADNLYVHHDIMLPAIPLAVEWVNMPISKPGEPVPEGQKANFVAVGTMDPDIEIWDLDTVDCMYPNAVLGQGTAEASAAPPMPGQKKKKKKKSKQINNAYHVDSVLALSANRFHRNLLASASADTTVKLWDLSTQQCAKSYNDFHTDKVCALHFNPHEAHSTILLTGSYDRTVCVADLRAAEGTKPKRWGVDSDVEQVRWDPHNEHVFYVSTESGILYAFDARNAPSTPEKTQAIWRLQAHESSLSSFALNPTVPGFIATASTDRTVKLWNVDQATNQPSMVVSRDIGVGRVFSTNFAPDEAVAFRLAVAGSKGAVQVWDTSTNRAVREAFAGRVKGIDATEVKERLVAVANDEEDDSESGEDEEENEDDAGADERGWESMSE</sequence>
<evidence type="ECO:0000313" key="7">
    <source>
        <dbReference type="Proteomes" id="UP000308005"/>
    </source>
</evidence>
<dbReference type="SMART" id="SM00320">
    <property type="entry name" value="WD40"/>
    <property type="match status" value="5"/>
</dbReference>
<dbReference type="EMBL" id="QZBM01000035">
    <property type="protein sequence ID" value="THZ29255.1"/>
    <property type="molecule type" value="Genomic_DNA"/>
</dbReference>
<dbReference type="PROSITE" id="PS50294">
    <property type="entry name" value="WD_REPEATS_REGION"/>
    <property type="match status" value="1"/>
</dbReference>
<feature type="repeat" description="WD" evidence="4">
    <location>
        <begin position="334"/>
        <end position="376"/>
    </location>
</feature>
<evidence type="ECO:0000313" key="6">
    <source>
        <dbReference type="EMBL" id="THZ29255.1"/>
    </source>
</evidence>
<dbReference type="SUPFAM" id="SSF50978">
    <property type="entry name" value="WD40 repeat-like"/>
    <property type="match status" value="1"/>
</dbReference>
<dbReference type="AlphaFoldDB" id="A0A4S9TXF9"/>
<accession>A0A4S9TXF9</accession>
<dbReference type="PROSITE" id="PS50082">
    <property type="entry name" value="WD_REPEATS_2"/>
    <property type="match status" value="2"/>
</dbReference>